<sequence>MDYTKSITEVGALLGNLVVSQKGTNAGSSSSEHSRHWATSDDSEPHGATSSASSVSAPSTLWSDNSKESLERMAAEDPDLPFYYGHRIDSDAQFQRILEHYLSREAFKQEVKRINQIFNDFGADLPPDLTHNAHKGLTRRRHQKLLTFGRHCDSYKDRDWQVAARETPDNLRDARLTVYQSKVLPKNCWDERETTPFPPGTCDLSGKVDRPFPRSLTMARYLESMAREAVEAGLVTAYEVELDLGQDKGLDKNEDEEDEQADSGVSHSNPEEYRCRREWDDTKSTANASEALKQYRGEAEEAAQFPVFVQNWIRSRPRIYPRVY</sequence>
<feature type="compositionally biased region" description="Basic and acidic residues" evidence="1">
    <location>
        <begin position="269"/>
        <end position="282"/>
    </location>
</feature>
<dbReference type="EMBL" id="AXCR01000006">
    <property type="protein sequence ID" value="KJR86752.1"/>
    <property type="molecule type" value="Genomic_DNA"/>
</dbReference>
<feature type="compositionally biased region" description="Polar residues" evidence="1">
    <location>
        <begin position="22"/>
        <end position="31"/>
    </location>
</feature>
<dbReference type="AlphaFoldDB" id="A0A0F2MAT3"/>
<protein>
    <submittedName>
        <fullName evidence="2">Uncharacterized protein</fullName>
    </submittedName>
</protein>
<comment type="caution">
    <text evidence="2">The sequence shown here is derived from an EMBL/GenBank/DDBJ whole genome shotgun (WGS) entry which is preliminary data.</text>
</comment>
<evidence type="ECO:0000313" key="3">
    <source>
        <dbReference type="Proteomes" id="UP000033710"/>
    </source>
</evidence>
<feature type="compositionally biased region" description="Low complexity" evidence="1">
    <location>
        <begin position="48"/>
        <end position="60"/>
    </location>
</feature>
<dbReference type="KEGG" id="ssck:SPSK_02652"/>
<dbReference type="GeneID" id="27664797"/>
<evidence type="ECO:0000256" key="1">
    <source>
        <dbReference type="SAM" id="MobiDB-lite"/>
    </source>
</evidence>
<reference evidence="2 3" key="1">
    <citation type="journal article" date="2014" name="BMC Genomics">
        <title>Comparative genomics of the major fungal agents of human and animal Sporotrichosis: Sporothrix schenckii and Sporothrix brasiliensis.</title>
        <authorList>
            <person name="Teixeira M.M."/>
            <person name="de Almeida L.G."/>
            <person name="Kubitschek-Barreira P."/>
            <person name="Alves F.L."/>
            <person name="Kioshima E.S."/>
            <person name="Abadio A.K."/>
            <person name="Fernandes L."/>
            <person name="Derengowski L.S."/>
            <person name="Ferreira K.S."/>
            <person name="Souza R.C."/>
            <person name="Ruiz J.C."/>
            <person name="de Andrade N.C."/>
            <person name="Paes H.C."/>
            <person name="Nicola A.M."/>
            <person name="Albuquerque P."/>
            <person name="Gerber A.L."/>
            <person name="Martins V.P."/>
            <person name="Peconick L.D."/>
            <person name="Neto A.V."/>
            <person name="Chaucanez C.B."/>
            <person name="Silva P.A."/>
            <person name="Cunha O.L."/>
            <person name="de Oliveira F.F."/>
            <person name="dos Santos T.C."/>
            <person name="Barros A.L."/>
            <person name="Soares M.A."/>
            <person name="de Oliveira L.M."/>
            <person name="Marini M.M."/>
            <person name="Villalobos-Duno H."/>
            <person name="Cunha M.M."/>
            <person name="de Hoog S."/>
            <person name="da Silveira J.F."/>
            <person name="Henrissat B."/>
            <person name="Nino-Vega G.A."/>
            <person name="Cisalpino P.S."/>
            <person name="Mora-Montes H.M."/>
            <person name="Almeida S.R."/>
            <person name="Stajich J.E."/>
            <person name="Lopes-Bezerra L.M."/>
            <person name="Vasconcelos A.T."/>
            <person name="Felipe M.S."/>
        </authorList>
    </citation>
    <scope>NUCLEOTIDE SEQUENCE [LARGE SCALE GENOMIC DNA]</scope>
    <source>
        <strain evidence="2 3">1099-18</strain>
    </source>
</reference>
<reference evidence="2 3" key="2">
    <citation type="journal article" date="2015" name="Eukaryot. Cell">
        <title>Asexual propagation of a virulent clone complex in a human and feline outbreak of sporotrichosis.</title>
        <authorList>
            <person name="Teixeira Mde M."/>
            <person name="Rodrigues A.M."/>
            <person name="Tsui C.K."/>
            <person name="de Almeida L.G."/>
            <person name="Van Diepeningen A.D."/>
            <person name="van den Ende B.G."/>
            <person name="Fernandes G.F."/>
            <person name="Kano R."/>
            <person name="Hamelin R.C."/>
            <person name="Lopes-Bezerra L.M."/>
            <person name="Vasconcelos A.T."/>
            <person name="de Hoog S."/>
            <person name="de Camargo Z.P."/>
            <person name="Felipe M.S."/>
        </authorList>
    </citation>
    <scope>NUCLEOTIDE SEQUENCE [LARGE SCALE GENOMIC DNA]</scope>
    <source>
        <strain evidence="2 3">1099-18</strain>
    </source>
</reference>
<feature type="region of interest" description="Disordered" evidence="1">
    <location>
        <begin position="22"/>
        <end position="63"/>
    </location>
</feature>
<dbReference type="VEuPathDB" id="FungiDB:SPSK_02652"/>
<organism evidence="2 3">
    <name type="scientific">Sporothrix schenckii 1099-18</name>
    <dbReference type="NCBI Taxonomy" id="1397361"/>
    <lineage>
        <taxon>Eukaryota</taxon>
        <taxon>Fungi</taxon>
        <taxon>Dikarya</taxon>
        <taxon>Ascomycota</taxon>
        <taxon>Pezizomycotina</taxon>
        <taxon>Sordariomycetes</taxon>
        <taxon>Sordariomycetidae</taxon>
        <taxon>Ophiostomatales</taxon>
        <taxon>Ophiostomataceae</taxon>
        <taxon>Sporothrix</taxon>
    </lineage>
</organism>
<dbReference type="OrthoDB" id="10312904at2759"/>
<feature type="compositionally biased region" description="Basic and acidic residues" evidence="1">
    <location>
        <begin position="32"/>
        <end position="45"/>
    </location>
</feature>
<proteinExistence type="predicted"/>
<accession>A0A0F2MAT3</accession>
<name>A0A0F2MAT3_SPOSC</name>
<evidence type="ECO:0000313" key="2">
    <source>
        <dbReference type="EMBL" id="KJR86752.1"/>
    </source>
</evidence>
<dbReference type="Proteomes" id="UP000033710">
    <property type="component" value="Unassembled WGS sequence"/>
</dbReference>
<dbReference type="RefSeq" id="XP_016589428.1">
    <property type="nucleotide sequence ID" value="XM_016729520.1"/>
</dbReference>
<gene>
    <name evidence="2" type="ORF">SPSK_02652</name>
</gene>
<feature type="region of interest" description="Disordered" evidence="1">
    <location>
        <begin position="246"/>
        <end position="282"/>
    </location>
</feature>